<evidence type="ECO:0000259" key="2">
    <source>
        <dbReference type="Pfam" id="PF15737"/>
    </source>
</evidence>
<organism evidence="3">
    <name type="scientific">Capra hircus</name>
    <name type="common">Goat</name>
    <dbReference type="NCBI Taxonomy" id="9925"/>
    <lineage>
        <taxon>Eukaryota</taxon>
        <taxon>Metazoa</taxon>
        <taxon>Chordata</taxon>
        <taxon>Craniata</taxon>
        <taxon>Vertebrata</taxon>
        <taxon>Euteleostomi</taxon>
        <taxon>Mammalia</taxon>
        <taxon>Eutheria</taxon>
        <taxon>Laurasiatheria</taxon>
        <taxon>Artiodactyla</taxon>
        <taxon>Ruminantia</taxon>
        <taxon>Pecora</taxon>
        <taxon>Bovidae</taxon>
        <taxon>Caprinae</taxon>
        <taxon>Capra</taxon>
    </lineage>
</organism>
<sequence>MPRRRPSFWAQQVAPEGLPGGGDRRRRDPLLPRLLRPELRAASGAGVFGVSRASESGAEWWQASACESLHSDPGLGFRRSRSRLPVLPTVAQRPARSRTGLRSLLLPPLLLAREPPESAPACPELGQRKDPRRGSAKETSDSLGSLLGEVLPGRFRQFLRQLRAESAERLLPPTPSTSQHQRHPAAEFSRSPPRCSSSHFLPDLGGQSSYLKNSLKKILLHQIPALGPLSRDYPQFTTVKANQPQAAQAPKLKAVLTHNFSGEGSGHRRRCCPFRVRFADETLRDTALRYWERSCAARQGIFENRTASPQSTASDRVFGSVGRWLESLPKALYSRAKEETTASPFSWDFPGLSTLEPKGHLPEDTSMNSSLPFIPRATAQRQRGDLKTILEQVGKSPCSWSQKLESFLPSLVLHTVLKRRRAAPTRGQCWPGFGAARRGRNFSASRSRVGNFSPRAALAPGVLPPARALRAGPRTGTPGDAPNPLPQRLFLVFCR</sequence>
<feature type="region of interest" description="Disordered" evidence="1">
    <location>
        <begin position="168"/>
        <end position="199"/>
    </location>
</feature>
<name>A0A8C2SK70_CAPHI</name>
<dbReference type="Pfam" id="PF15737">
    <property type="entry name" value="DUF4685"/>
    <property type="match status" value="1"/>
</dbReference>
<reference evidence="3" key="1">
    <citation type="submission" date="2019-03" db="EMBL/GenBank/DDBJ databases">
        <title>Genome sequencing and reference-guided assembly of Black Bengal Goat (Capra hircus).</title>
        <authorList>
            <person name="Siddiki A.Z."/>
            <person name="Baten A."/>
            <person name="Billah M."/>
            <person name="Alam M.A.U."/>
            <person name="Shawrob K.S.M."/>
            <person name="Saha S."/>
            <person name="Chowdhury M."/>
            <person name="Rahman A.H."/>
            <person name="Stear M."/>
            <person name="Miah G."/>
            <person name="Das G.B."/>
            <person name="Hossain M.M."/>
            <person name="Kumkum M."/>
            <person name="Islam M.S."/>
            <person name="Mollah A.M."/>
            <person name="Ahsan A."/>
            <person name="Tusar F."/>
            <person name="Khan M.K.I."/>
        </authorList>
    </citation>
    <scope>NUCLEOTIDE SEQUENCE [LARGE SCALE GENOMIC DNA]</scope>
</reference>
<dbReference type="PANTHER" id="PTHR36865:SF1">
    <property type="entry name" value="RIKEN CDNA 1700001O22 GENE"/>
    <property type="match status" value="1"/>
</dbReference>
<evidence type="ECO:0000256" key="1">
    <source>
        <dbReference type="SAM" id="MobiDB-lite"/>
    </source>
</evidence>
<feature type="domain" description="DUF4685" evidence="2">
    <location>
        <begin position="199"/>
        <end position="304"/>
    </location>
</feature>
<proteinExistence type="predicted"/>
<dbReference type="PANTHER" id="PTHR36865">
    <property type="entry name" value="RIKEN CDNA 1700001O22 GENE"/>
    <property type="match status" value="1"/>
</dbReference>
<dbReference type="InterPro" id="IPR032756">
    <property type="entry name" value="DUF4685"/>
</dbReference>
<feature type="region of interest" description="Disordered" evidence="1">
    <location>
        <begin position="115"/>
        <end position="143"/>
    </location>
</feature>
<dbReference type="AlphaFoldDB" id="A0A8C2SK70"/>
<feature type="region of interest" description="Disordered" evidence="1">
    <location>
        <begin position="1"/>
        <end position="28"/>
    </location>
</feature>
<dbReference type="Ensembl" id="ENSCHIT00010061326.1">
    <property type="protein sequence ID" value="ENSCHIP00010044196.1"/>
    <property type="gene ID" value="ENSCHIG00010032071.1"/>
</dbReference>
<evidence type="ECO:0000313" key="3">
    <source>
        <dbReference type="Ensembl" id="ENSCHIP00010044196.1"/>
    </source>
</evidence>
<accession>A0A8C2SK70</accession>
<protein>
    <recommendedName>
        <fullName evidence="2">DUF4685 domain-containing protein</fullName>
    </recommendedName>
</protein>
<reference evidence="3" key="2">
    <citation type="submission" date="2025-08" db="UniProtKB">
        <authorList>
            <consortium name="Ensembl"/>
        </authorList>
    </citation>
    <scope>IDENTIFICATION</scope>
</reference>
<feature type="compositionally biased region" description="Basic and acidic residues" evidence="1">
    <location>
        <begin position="126"/>
        <end position="140"/>
    </location>
</feature>